<comment type="caution">
    <text evidence="1">The sequence shown here is derived from an EMBL/GenBank/DDBJ whole genome shotgun (WGS) entry which is preliminary data.</text>
</comment>
<dbReference type="EMBL" id="CALSDN010000024">
    <property type="protein sequence ID" value="CAH6723958.1"/>
    <property type="molecule type" value="Genomic_DNA"/>
</dbReference>
<proteinExistence type="predicted"/>
<gene>
    <name evidence="1" type="ORF">CLIB1444_24S00364</name>
</gene>
<dbReference type="Proteomes" id="UP001152531">
    <property type="component" value="Unassembled WGS sequence"/>
</dbReference>
<keyword evidence="2" id="KW-1185">Reference proteome</keyword>
<organism evidence="1 2">
    <name type="scientific">[Candida] jaroonii</name>
    <dbReference type="NCBI Taxonomy" id="467808"/>
    <lineage>
        <taxon>Eukaryota</taxon>
        <taxon>Fungi</taxon>
        <taxon>Dikarya</taxon>
        <taxon>Ascomycota</taxon>
        <taxon>Saccharomycotina</taxon>
        <taxon>Pichiomycetes</taxon>
        <taxon>Debaryomycetaceae</taxon>
        <taxon>Yamadazyma</taxon>
    </lineage>
</organism>
<evidence type="ECO:0000313" key="2">
    <source>
        <dbReference type="Proteomes" id="UP001152531"/>
    </source>
</evidence>
<sequence>MALEDFTKLLTTSNQPQIQSFIDILFKLLNDPNNDVKSKTIKVFPLILPYISPASVMKVMTQLYHNTQKHDTQKLDDISLMVWKLMINSDFTFSEKLVRSIIDLILPSLDGEVGSYDLEVLMEVLKKFDGLTSGEWLKIANILVQLSFKANSLTKKAVYCFDLLMSSHQLDLQALESLLLCINLNFEHKSRDFASKNNRLVLLAMMVKKARFQYPPDEFYGLVDEFLNEDLDIEDLDYDLVTEDNLNKELCLDIVTSLVDNSYVHPQITAIIGKFLTYSPIEQEPESESEFEDMEFSDEMEEIDDGSWKLRYKTVVLIDRLKDSTYLPRLIQLNDTNPIIFKQCLTTIGNLMGPQDIDLVPSIEQKILAHLNGDFFVYLPLLMKLLTISTVSPSFLKQFLGSLGEKHFEMVEILNLVHEVVAKGVDKEIKDDLVVKLCLNVKNNANVVVSLKILNLLMDSASPEVFTTLVDKLRDKTVIVEVKQELVGSLTEYMVVNGVNWQVVGEVFGDQMNEMMIGGVLGGLCKLAADGRGAKGTDTTTGGDTGLSSLVERLLPFLQSHDKPLISLIITFFSSINYHMDVAQLLALPTDLDLSKSILHYLSHYTFDPPTINAFITVVNSMDYDINQLPEVELKEVVTQICQQGDFYLQFKADLNPSPVTSKILAMVLTQRNKSEEIANLENQVNGTLERNQVDRDFVTLLEILGFVEGHDSKVKFEGLIGLLNDGSTTTSATTANDDLKYQIAKTLGYLINGADLIQAFKTHQGLKPYLLVSIRSFVGRYRDRGFEVKMWEMLFDDINVDKVKKEFNLVGEILSMMIRDGEFLKEFEVMVKVSVPGAGAGKGASTGAGATDNTEENSESGTTGIGLCYILLIITNFLIKKLPPQDLGFFFNTLSFQSIINIDIKLMVIKNLITLFHTHPQLFQQVDLQAHLFNELLQYPEFRKVIPMGPYKYVIDEGLEIRKLVFELIYSIINSSTAINHDTFMDHIISEGLTDKEPDILNLAFISLSKLISIHPTYLNSPAHLQLLVDNLTLNLNKKLKTKATNQEIESFNENLKNLINLSNTINQIFNHNNWVHGSWDGFYQKVLKLQG</sequence>
<name>A0ACA9YGN8_9ASCO</name>
<accession>A0ACA9YGN8</accession>
<evidence type="ECO:0000313" key="1">
    <source>
        <dbReference type="EMBL" id="CAH6723958.1"/>
    </source>
</evidence>
<protein>
    <submittedName>
        <fullName evidence="1">Cullin-associated NEDD8-dissociated protein 1</fullName>
    </submittedName>
</protein>
<reference evidence="1" key="1">
    <citation type="submission" date="2022-06" db="EMBL/GenBank/DDBJ databases">
        <authorList>
            <person name="Legras J.-L."/>
            <person name="Devillers H."/>
            <person name="Grondin C."/>
        </authorList>
    </citation>
    <scope>NUCLEOTIDE SEQUENCE</scope>
    <source>
        <strain evidence="1">CLIB 1444</strain>
    </source>
</reference>